<dbReference type="AlphaFoldDB" id="A0A4R4NQZ4"/>
<gene>
    <name evidence="1" type="ORF">E1284_25555</name>
</gene>
<evidence type="ECO:0000313" key="1">
    <source>
        <dbReference type="EMBL" id="TDC12018.1"/>
    </source>
</evidence>
<organism evidence="1 2">
    <name type="scientific">Actinomadura bangladeshensis</name>
    <dbReference type="NCBI Taxonomy" id="453573"/>
    <lineage>
        <taxon>Bacteria</taxon>
        <taxon>Bacillati</taxon>
        <taxon>Actinomycetota</taxon>
        <taxon>Actinomycetes</taxon>
        <taxon>Streptosporangiales</taxon>
        <taxon>Thermomonosporaceae</taxon>
        <taxon>Actinomadura</taxon>
    </lineage>
</organism>
<keyword evidence="2" id="KW-1185">Reference proteome</keyword>
<dbReference type="EMBL" id="SMJW01000149">
    <property type="protein sequence ID" value="TDC12018.1"/>
    <property type="molecule type" value="Genomic_DNA"/>
</dbReference>
<evidence type="ECO:0000313" key="2">
    <source>
        <dbReference type="Proteomes" id="UP000295431"/>
    </source>
</evidence>
<dbReference type="RefSeq" id="WP_131942682.1">
    <property type="nucleotide sequence ID" value="NZ_BAAAMX010000071.1"/>
</dbReference>
<accession>A0A4R4NQZ4</accession>
<name>A0A4R4NQZ4_9ACTN</name>
<reference evidence="1 2" key="1">
    <citation type="submission" date="2019-03" db="EMBL/GenBank/DDBJ databases">
        <title>Draft genome sequences of novel Actinobacteria.</title>
        <authorList>
            <person name="Sahin N."/>
            <person name="Ay H."/>
            <person name="Saygin H."/>
        </authorList>
    </citation>
    <scope>NUCLEOTIDE SEQUENCE [LARGE SCALE GENOMIC DNA]</scope>
    <source>
        <strain evidence="1 2">DSM 45347</strain>
    </source>
</reference>
<comment type="caution">
    <text evidence="1">The sequence shown here is derived from an EMBL/GenBank/DDBJ whole genome shotgun (WGS) entry which is preliminary data.</text>
</comment>
<sequence length="125" mass="13766">MNASGLVARDEFPLDFDVPVPLCHASIELSDSELAELVRLPWRHGRLCVINGPEPVLRCTHEHQHPGRHVAFGAESGGFVVWVAWDDYRSSRIFLAGYCQRKSRSGGLCVLPDRHAGRHAIGGGN</sequence>
<proteinExistence type="predicted"/>
<dbReference type="Proteomes" id="UP000295431">
    <property type="component" value="Unassembled WGS sequence"/>
</dbReference>
<dbReference type="OrthoDB" id="4319261at2"/>
<protein>
    <submittedName>
        <fullName evidence="1">Uncharacterized protein</fullName>
    </submittedName>
</protein>